<keyword evidence="5" id="KW-0251">Elongation factor</keyword>
<feature type="domain" description="Aminoacyl-transfer RNA synthetases class-II family profile" evidence="4">
    <location>
        <begin position="16"/>
        <end position="323"/>
    </location>
</feature>
<keyword evidence="5" id="KW-0648">Protein biosynthesis</keyword>
<evidence type="ECO:0000256" key="2">
    <source>
        <dbReference type="ARBA" id="ARBA00022741"/>
    </source>
</evidence>
<evidence type="ECO:0000313" key="6">
    <source>
        <dbReference type="Proteomes" id="UP001162030"/>
    </source>
</evidence>
<dbReference type="InterPro" id="IPR004525">
    <property type="entry name" value="EpmA"/>
</dbReference>
<dbReference type="InterPro" id="IPR006195">
    <property type="entry name" value="aa-tRNA-synth_II"/>
</dbReference>
<dbReference type="GO" id="GO:0003746">
    <property type="term" value="F:translation elongation factor activity"/>
    <property type="evidence" value="ECO:0007669"/>
    <property type="project" value="UniProtKB-KW"/>
</dbReference>
<dbReference type="RefSeq" id="WP_036268953.1">
    <property type="nucleotide sequence ID" value="NZ_OX458333.1"/>
</dbReference>
<dbReference type="GO" id="GO:0016874">
    <property type="term" value="F:ligase activity"/>
    <property type="evidence" value="ECO:0007669"/>
    <property type="project" value="UniProtKB-KW"/>
</dbReference>
<dbReference type="Gene3D" id="3.30.930.10">
    <property type="entry name" value="Bira Bifunctional Protein, Domain 2"/>
    <property type="match status" value="1"/>
</dbReference>
<dbReference type="NCBIfam" id="NF006828">
    <property type="entry name" value="PRK09350.1"/>
    <property type="match status" value="1"/>
</dbReference>
<dbReference type="Proteomes" id="UP001162030">
    <property type="component" value="Chromosome"/>
</dbReference>
<keyword evidence="6" id="KW-1185">Reference proteome</keyword>
<accession>A0ABM9HWZ7</accession>
<gene>
    <name evidence="5" type="primary">epmA</name>
    <name evidence="5" type="ORF">MSZNOR_0505</name>
</gene>
<evidence type="ECO:0000313" key="5">
    <source>
        <dbReference type="EMBL" id="CAI8743025.1"/>
    </source>
</evidence>
<dbReference type="Pfam" id="PF00152">
    <property type="entry name" value="tRNA-synt_2"/>
    <property type="match status" value="1"/>
</dbReference>
<dbReference type="SUPFAM" id="SSF55681">
    <property type="entry name" value="Class II aaRS and biotin synthetases"/>
    <property type="match status" value="1"/>
</dbReference>
<dbReference type="PRINTS" id="PR00982">
    <property type="entry name" value="TRNASYNTHLYS"/>
</dbReference>
<dbReference type="EMBL" id="OX458333">
    <property type="protein sequence ID" value="CAI8743025.1"/>
    <property type="molecule type" value="Genomic_DNA"/>
</dbReference>
<keyword evidence="3" id="KW-0067">ATP-binding</keyword>
<keyword evidence="2" id="KW-0547">Nucleotide-binding</keyword>
<dbReference type="EC" id="6.3.1.-" evidence="5"/>
<protein>
    <submittedName>
        <fullName evidence="5">Elongation factor P--(R)-beta-lysine ligase</fullName>
        <ecNumber evidence="5">6.3.1.-</ecNumber>
    </submittedName>
</protein>
<dbReference type="InterPro" id="IPR045864">
    <property type="entry name" value="aa-tRNA-synth_II/BPL/LPL"/>
</dbReference>
<dbReference type="NCBIfam" id="TIGR00462">
    <property type="entry name" value="genX"/>
    <property type="match status" value="1"/>
</dbReference>
<dbReference type="PROSITE" id="PS50862">
    <property type="entry name" value="AA_TRNA_LIGASE_II"/>
    <property type="match status" value="1"/>
</dbReference>
<dbReference type="PANTHER" id="PTHR42918:SF6">
    <property type="entry name" value="ELONGATION FACTOR P--(R)-BETA-LYSINE LIGASE"/>
    <property type="match status" value="1"/>
</dbReference>
<proteinExistence type="predicted"/>
<organism evidence="5 6">
    <name type="scientific">Methylocaldum szegediense</name>
    <dbReference type="NCBI Taxonomy" id="73780"/>
    <lineage>
        <taxon>Bacteria</taxon>
        <taxon>Pseudomonadati</taxon>
        <taxon>Pseudomonadota</taxon>
        <taxon>Gammaproteobacteria</taxon>
        <taxon>Methylococcales</taxon>
        <taxon>Methylococcaceae</taxon>
        <taxon>Methylocaldum</taxon>
    </lineage>
</organism>
<dbReference type="InterPro" id="IPR018149">
    <property type="entry name" value="Lys-tRNA-synth_II_C"/>
</dbReference>
<evidence type="ECO:0000259" key="4">
    <source>
        <dbReference type="PROSITE" id="PS50862"/>
    </source>
</evidence>
<sequence>MAEWRPSCSLAALRKRAELLDRIRRFFAARNVLEVETPLLCRAGVTDPNLRSFTTLLHRPGSTEGQQLYLQTSPEFAMKRLLAAGSGSIYQICKAFRNEESGRYHNPEFTLLEWYRVGFNLAQLIDEIDTLLREICAEELRLESSERHSYRELFYEHVGADPLLASFKQLAECSKLRGLPEAEALCGNDRALWLDLLFSHLVQPHLGRGRITFVYDFPACLPSLARKKPNDPLVVERVEVFLEGLELGNGFHELTDAVEQEERFDRDLAVRRAGGLPVPPKDQRLLGALMNGLPDCSGMALGLDRLLMIVMQADSINDVLAFPMERA</sequence>
<evidence type="ECO:0000256" key="3">
    <source>
        <dbReference type="ARBA" id="ARBA00022840"/>
    </source>
</evidence>
<dbReference type="PANTHER" id="PTHR42918">
    <property type="entry name" value="LYSYL-TRNA SYNTHETASE"/>
    <property type="match status" value="1"/>
</dbReference>
<name>A0ABM9HWZ7_9GAMM</name>
<reference evidence="5 6" key="1">
    <citation type="submission" date="2023-03" db="EMBL/GenBank/DDBJ databases">
        <authorList>
            <person name="Pearce D."/>
        </authorList>
    </citation>
    <scope>NUCLEOTIDE SEQUENCE [LARGE SCALE GENOMIC DNA]</scope>
    <source>
        <strain evidence="5">Msz</strain>
    </source>
</reference>
<evidence type="ECO:0000256" key="1">
    <source>
        <dbReference type="ARBA" id="ARBA00022598"/>
    </source>
</evidence>
<keyword evidence="1 5" id="KW-0436">Ligase</keyword>
<dbReference type="InterPro" id="IPR004364">
    <property type="entry name" value="Aa-tRNA-synt_II"/>
</dbReference>